<keyword evidence="2" id="KW-0489">Methyltransferase</keyword>
<gene>
    <name evidence="7" type="ORF">CANTEDRAFT_128415</name>
</gene>
<dbReference type="GO" id="GO:0005634">
    <property type="term" value="C:nucleus"/>
    <property type="evidence" value="ECO:0007669"/>
    <property type="project" value="TreeGrafter"/>
</dbReference>
<dbReference type="InterPro" id="IPR029063">
    <property type="entry name" value="SAM-dependent_MTases_sf"/>
</dbReference>
<evidence type="ECO:0000256" key="1">
    <source>
        <dbReference type="ARBA" id="ARBA00012160"/>
    </source>
</evidence>
<dbReference type="InterPro" id="IPR007757">
    <property type="entry name" value="MT-A70-like"/>
</dbReference>
<dbReference type="PROSITE" id="PS51143">
    <property type="entry name" value="MT_A70"/>
    <property type="match status" value="1"/>
</dbReference>
<protein>
    <recommendedName>
        <fullName evidence="1">mRNA m(6)A methyltransferase</fullName>
        <ecNumber evidence="1">2.1.1.348</ecNumber>
    </recommendedName>
</protein>
<dbReference type="EMBL" id="GL996528">
    <property type="protein sequence ID" value="EGV60788.1"/>
    <property type="molecule type" value="Genomic_DNA"/>
</dbReference>
<evidence type="ECO:0000256" key="5">
    <source>
        <dbReference type="ARBA" id="ARBA00048957"/>
    </source>
</evidence>
<dbReference type="PANTHER" id="PTHR12829:SF7">
    <property type="entry name" value="N6-ADENOSINE-METHYLTRANSFERASE CATALYTIC SUBUNIT"/>
    <property type="match status" value="1"/>
</dbReference>
<dbReference type="AlphaFoldDB" id="G3BC51"/>
<accession>G3BC51</accession>
<dbReference type="STRING" id="590646.G3BC51"/>
<dbReference type="Pfam" id="PF05063">
    <property type="entry name" value="MT-A70"/>
    <property type="match status" value="1"/>
</dbReference>
<comment type="catalytic activity">
    <reaction evidence="5">
        <text>an adenosine in mRNA + S-adenosyl-L-methionine = an N(6)-methyladenosine in mRNA + S-adenosyl-L-homocysteine + H(+)</text>
        <dbReference type="Rhea" id="RHEA:55584"/>
        <dbReference type="Rhea" id="RHEA-COMP:12414"/>
        <dbReference type="Rhea" id="RHEA-COMP:12417"/>
        <dbReference type="ChEBI" id="CHEBI:15378"/>
        <dbReference type="ChEBI" id="CHEBI:57856"/>
        <dbReference type="ChEBI" id="CHEBI:59789"/>
        <dbReference type="ChEBI" id="CHEBI:74411"/>
        <dbReference type="ChEBI" id="CHEBI:74449"/>
        <dbReference type="EC" id="2.1.1.348"/>
    </reaction>
</comment>
<dbReference type="GO" id="GO:0032259">
    <property type="term" value="P:methylation"/>
    <property type="evidence" value="ECO:0007669"/>
    <property type="project" value="UniProtKB-KW"/>
</dbReference>
<dbReference type="eggNOG" id="KOG2098">
    <property type="taxonomic scope" value="Eukaryota"/>
</dbReference>
<dbReference type="PANTHER" id="PTHR12829">
    <property type="entry name" value="N6-ADENOSINE-METHYLTRANSFERASE"/>
    <property type="match status" value="1"/>
</dbReference>
<dbReference type="GO" id="GO:0001734">
    <property type="term" value="F:mRNA m(6)A methyltransferase activity"/>
    <property type="evidence" value="ECO:0007669"/>
    <property type="project" value="UniProtKB-EC"/>
</dbReference>
<dbReference type="SUPFAM" id="SSF53335">
    <property type="entry name" value="S-adenosyl-L-methionine-dependent methyltransferases"/>
    <property type="match status" value="1"/>
</dbReference>
<keyword evidence="3" id="KW-0808">Transferase</keyword>
<dbReference type="Proteomes" id="UP000000707">
    <property type="component" value="Unassembled WGS sequence"/>
</dbReference>
<dbReference type="HOGENOM" id="CLU_018702_4_1_1"/>
<sequence>MLPVTYTLAFFFNMTEASGIWELEQFKPLVEFVLDKNDEVLGFPVLGDLETVFSMYQDRLTNTNHILKQMDFNNFQSYVNSFNDITGGSLELEQNGSQGKRVVHIEKVKIYLFQDRLNGAPLKHISFKTSTKFHPDEAQKPTEWLLKALAGELGSHIEISSETSVGAVELYANKTQLKQLLEKPSALVLLSRQRAKSITARKPFHEVCKNSTHAKVLSNIFVSIDKCYQSIEQSQKLFSKGIYECSKSKTHFLPIIHSNTDIGLGDCSYLDTCHKMKSCRYLHYFTLVPKSKKKVDVQAELAMVKKNIAKSEYTVGFCFNEFFKPQLPAQWIRCDIRKLPFSVLGKFAAIISDPAWDIHMSLPYGTCSDEELMELPMNQLQDEGVMLLWVTGRSIEIGRKALVKWGYKVSDEIIWVKLNQLQRTIVTGRTGHWLNHSKEHLLVGLKGDPSWMSRSVDTNVIVSATRETSRKPDEVYDLVERLVGPSARKLEIFGRDHNIRPGWFTIGNQLTGVNIHEREISEKYTKYQQSLKHN</sequence>
<proteinExistence type="inferred from homology"/>
<keyword evidence="8" id="KW-1185">Reference proteome</keyword>
<name>G3BC51_CANTC</name>
<keyword evidence="4" id="KW-0949">S-adenosyl-L-methionine</keyword>
<dbReference type="OrthoDB" id="10262526at2759"/>
<organism evidence="8">
    <name type="scientific">Candida tenuis (strain ATCC 10573 / BCRC 21748 / CBS 615 / JCM 9827 / NBRC 10315 / NRRL Y-1498 / VKM Y-70)</name>
    <name type="common">Yeast</name>
    <name type="synonym">Yamadazyma tenuis</name>
    <dbReference type="NCBI Taxonomy" id="590646"/>
    <lineage>
        <taxon>Eukaryota</taxon>
        <taxon>Fungi</taxon>
        <taxon>Dikarya</taxon>
        <taxon>Ascomycota</taxon>
        <taxon>Saccharomycotina</taxon>
        <taxon>Pichiomycetes</taxon>
        <taxon>Debaryomycetaceae</taxon>
        <taxon>Yamadazyma</taxon>
    </lineage>
</organism>
<evidence type="ECO:0000256" key="4">
    <source>
        <dbReference type="ARBA" id="ARBA00022691"/>
    </source>
</evidence>
<evidence type="ECO:0000313" key="7">
    <source>
        <dbReference type="EMBL" id="EGV60788.1"/>
    </source>
</evidence>
<evidence type="ECO:0000256" key="6">
    <source>
        <dbReference type="PROSITE-ProRule" id="PRU00489"/>
    </source>
</evidence>
<reference evidence="7 8" key="1">
    <citation type="journal article" date="2011" name="Proc. Natl. Acad. Sci. U.S.A.">
        <title>Comparative genomics of xylose-fermenting fungi for enhanced biofuel production.</title>
        <authorList>
            <person name="Wohlbach D.J."/>
            <person name="Kuo A."/>
            <person name="Sato T.K."/>
            <person name="Potts K.M."/>
            <person name="Salamov A.A."/>
            <person name="LaButti K.M."/>
            <person name="Sun H."/>
            <person name="Clum A."/>
            <person name="Pangilinan J.L."/>
            <person name="Lindquist E.A."/>
            <person name="Lucas S."/>
            <person name="Lapidus A."/>
            <person name="Jin M."/>
            <person name="Gunawan C."/>
            <person name="Balan V."/>
            <person name="Dale B.E."/>
            <person name="Jeffries T.W."/>
            <person name="Zinkel R."/>
            <person name="Barry K.W."/>
            <person name="Grigoriev I.V."/>
            <person name="Gasch A.P."/>
        </authorList>
    </citation>
    <scope>NUCLEOTIDE SEQUENCE [LARGE SCALE GENOMIC DNA]</scope>
    <source>
        <strain evidence="8">ATCC 10573 / BCRC 21748 / CBS 615 / JCM 9827 / NBRC 10315 / NRRL Y-1498 / VKM Y-70</strain>
    </source>
</reference>
<evidence type="ECO:0000313" key="8">
    <source>
        <dbReference type="Proteomes" id="UP000000707"/>
    </source>
</evidence>
<evidence type="ECO:0000256" key="3">
    <source>
        <dbReference type="ARBA" id="ARBA00022679"/>
    </source>
</evidence>
<dbReference type="EC" id="2.1.1.348" evidence="1"/>
<comment type="similarity">
    <text evidence="6">Belongs to the MT-A70-like family.</text>
</comment>
<dbReference type="GO" id="GO:0036396">
    <property type="term" value="C:RNA N6-methyladenosine methyltransferase complex"/>
    <property type="evidence" value="ECO:0007669"/>
    <property type="project" value="TreeGrafter"/>
</dbReference>
<evidence type="ECO:0000256" key="2">
    <source>
        <dbReference type="ARBA" id="ARBA00022603"/>
    </source>
</evidence>